<protein>
    <submittedName>
        <fullName evidence="1">Uncharacterized protein</fullName>
    </submittedName>
</protein>
<name>A0A0D2N6L1_HYPSF</name>
<sequence length="474" mass="54370">MRRAFSPLTEKKSVAAYAIVELHFIRAMLQANQRTNKRKETAYQFNAKQKAALDNLEATLDGYNDDTKAEAETRLGKVFSEVYFPNEYEAETDFKMPSTVFLAIQKHLQDHNMSPFAALRDLLHRTSVVSKSTPRPDMIWWRGDTVTVGKISVDTLKYKEFLQTKLQETEKFVKQNILLGLFTLQELDKCCNLSELKDLSSRDNEEDVPGNGILLDIRDGNFDNEDSDQFFHKLLQHRKLDIKQDASGNLVFGRTTGMNWISDIDKALGDVQFLCHATQGPGVDQERTGGFRTGYHKGAFITGQHKEILRLLPYRVYRLLWILVRVIRPIELVVLFDLLIKHENRQAVILAYRQRIWVSYGRAWSPAQLSDNLKFCMERGMGAKMGARIYRHFSIAIQQHYPETNYGRFETTAAEQARFHSAVVDLMAGHIPDVADMNYARVQDILTKPGLKAAFVRVLKDWHKFLGFSTGPEA</sequence>
<evidence type="ECO:0000313" key="1">
    <source>
        <dbReference type="EMBL" id="KJA14729.1"/>
    </source>
</evidence>
<dbReference type="Proteomes" id="UP000054270">
    <property type="component" value="Unassembled WGS sequence"/>
</dbReference>
<dbReference type="OrthoDB" id="2690684at2759"/>
<proteinExistence type="predicted"/>
<keyword evidence="2" id="KW-1185">Reference proteome</keyword>
<dbReference type="EMBL" id="KN817667">
    <property type="protein sequence ID" value="KJA14729.1"/>
    <property type="molecule type" value="Genomic_DNA"/>
</dbReference>
<reference evidence="2" key="1">
    <citation type="submission" date="2014-04" db="EMBL/GenBank/DDBJ databases">
        <title>Evolutionary Origins and Diversification of the Mycorrhizal Mutualists.</title>
        <authorList>
            <consortium name="DOE Joint Genome Institute"/>
            <consortium name="Mycorrhizal Genomics Consortium"/>
            <person name="Kohler A."/>
            <person name="Kuo A."/>
            <person name="Nagy L.G."/>
            <person name="Floudas D."/>
            <person name="Copeland A."/>
            <person name="Barry K.W."/>
            <person name="Cichocki N."/>
            <person name="Veneault-Fourrey C."/>
            <person name="LaButti K."/>
            <person name="Lindquist E.A."/>
            <person name="Lipzen A."/>
            <person name="Lundell T."/>
            <person name="Morin E."/>
            <person name="Murat C."/>
            <person name="Riley R."/>
            <person name="Ohm R."/>
            <person name="Sun H."/>
            <person name="Tunlid A."/>
            <person name="Henrissat B."/>
            <person name="Grigoriev I.V."/>
            <person name="Hibbett D.S."/>
            <person name="Martin F."/>
        </authorList>
    </citation>
    <scope>NUCLEOTIDE SEQUENCE [LARGE SCALE GENOMIC DNA]</scope>
    <source>
        <strain evidence="2">FD-334 SS-4</strain>
    </source>
</reference>
<organism evidence="1 2">
    <name type="scientific">Hypholoma sublateritium (strain FD-334 SS-4)</name>
    <dbReference type="NCBI Taxonomy" id="945553"/>
    <lineage>
        <taxon>Eukaryota</taxon>
        <taxon>Fungi</taxon>
        <taxon>Dikarya</taxon>
        <taxon>Basidiomycota</taxon>
        <taxon>Agaricomycotina</taxon>
        <taxon>Agaricomycetes</taxon>
        <taxon>Agaricomycetidae</taxon>
        <taxon>Agaricales</taxon>
        <taxon>Agaricineae</taxon>
        <taxon>Strophariaceae</taxon>
        <taxon>Hypholoma</taxon>
    </lineage>
</organism>
<gene>
    <name evidence="1" type="ORF">HYPSUDRAFT_59206</name>
</gene>
<dbReference type="AlphaFoldDB" id="A0A0D2N6L1"/>
<accession>A0A0D2N6L1</accession>
<evidence type="ECO:0000313" key="2">
    <source>
        <dbReference type="Proteomes" id="UP000054270"/>
    </source>
</evidence>